<keyword evidence="2" id="KW-0902">Two-component regulatory system</keyword>
<dbReference type="InterPro" id="IPR039420">
    <property type="entry name" value="WalR-like"/>
</dbReference>
<evidence type="ECO:0000256" key="1">
    <source>
        <dbReference type="ARBA" id="ARBA00022553"/>
    </source>
</evidence>
<dbReference type="GO" id="GO:0006355">
    <property type="term" value="P:regulation of DNA-templated transcription"/>
    <property type="evidence" value="ECO:0007669"/>
    <property type="project" value="InterPro"/>
</dbReference>
<evidence type="ECO:0000256" key="5">
    <source>
        <dbReference type="PROSITE-ProRule" id="PRU01091"/>
    </source>
</evidence>
<dbReference type="GO" id="GO:0000156">
    <property type="term" value="F:phosphorelay response regulator activity"/>
    <property type="evidence" value="ECO:0007669"/>
    <property type="project" value="TreeGrafter"/>
</dbReference>
<evidence type="ECO:0000313" key="9">
    <source>
        <dbReference type="Proteomes" id="UP000467305"/>
    </source>
</evidence>
<dbReference type="SUPFAM" id="SSF46894">
    <property type="entry name" value="C-terminal effector domain of the bipartite response regulators"/>
    <property type="match status" value="1"/>
</dbReference>
<dbReference type="PROSITE" id="PS50110">
    <property type="entry name" value="RESPONSE_REGULATORY"/>
    <property type="match status" value="1"/>
</dbReference>
<dbReference type="CDD" id="cd00383">
    <property type="entry name" value="trans_reg_C"/>
    <property type="match status" value="1"/>
</dbReference>
<dbReference type="InterPro" id="IPR001867">
    <property type="entry name" value="OmpR/PhoB-type_DNA-bd"/>
</dbReference>
<organism evidence="8 9">
    <name type="scientific">Tenacibaculum aiptasiae</name>
    <dbReference type="NCBI Taxonomy" id="426481"/>
    <lineage>
        <taxon>Bacteria</taxon>
        <taxon>Pseudomonadati</taxon>
        <taxon>Bacteroidota</taxon>
        <taxon>Flavobacteriia</taxon>
        <taxon>Flavobacteriales</taxon>
        <taxon>Flavobacteriaceae</taxon>
        <taxon>Tenacibaculum</taxon>
    </lineage>
</organism>
<protein>
    <submittedName>
        <fullName evidence="8">Response regulator transcription factor</fullName>
    </submittedName>
</protein>
<evidence type="ECO:0000256" key="2">
    <source>
        <dbReference type="ARBA" id="ARBA00023012"/>
    </source>
</evidence>
<evidence type="ECO:0000313" key="8">
    <source>
        <dbReference type="EMBL" id="KAB1153837.1"/>
    </source>
</evidence>
<dbReference type="PANTHER" id="PTHR48111">
    <property type="entry name" value="REGULATOR OF RPOS"/>
    <property type="match status" value="1"/>
</dbReference>
<feature type="DNA-binding region" description="OmpR/PhoB-type" evidence="5">
    <location>
        <begin position="130"/>
        <end position="228"/>
    </location>
</feature>
<feature type="domain" description="Response regulatory" evidence="6">
    <location>
        <begin position="6"/>
        <end position="120"/>
    </location>
</feature>
<dbReference type="SUPFAM" id="SSF52172">
    <property type="entry name" value="CheY-like"/>
    <property type="match status" value="1"/>
</dbReference>
<dbReference type="GO" id="GO:0005829">
    <property type="term" value="C:cytosol"/>
    <property type="evidence" value="ECO:0007669"/>
    <property type="project" value="TreeGrafter"/>
</dbReference>
<dbReference type="PANTHER" id="PTHR48111:SF40">
    <property type="entry name" value="PHOSPHATE REGULON TRANSCRIPTIONAL REGULATORY PROTEIN PHOB"/>
    <property type="match status" value="1"/>
</dbReference>
<dbReference type="InterPro" id="IPR001789">
    <property type="entry name" value="Sig_transdc_resp-reg_receiver"/>
</dbReference>
<proteinExistence type="predicted"/>
<name>A0A7J5A8J9_9FLAO</name>
<dbReference type="Pfam" id="PF00486">
    <property type="entry name" value="Trans_reg_C"/>
    <property type="match status" value="1"/>
</dbReference>
<evidence type="ECO:0000259" key="7">
    <source>
        <dbReference type="PROSITE" id="PS51755"/>
    </source>
</evidence>
<evidence type="ECO:0000256" key="4">
    <source>
        <dbReference type="PROSITE-ProRule" id="PRU00169"/>
    </source>
</evidence>
<feature type="domain" description="OmpR/PhoB-type" evidence="7">
    <location>
        <begin position="130"/>
        <end position="228"/>
    </location>
</feature>
<evidence type="ECO:0000259" key="6">
    <source>
        <dbReference type="PROSITE" id="PS50110"/>
    </source>
</evidence>
<keyword evidence="9" id="KW-1185">Reference proteome</keyword>
<dbReference type="SMART" id="SM00448">
    <property type="entry name" value="REC"/>
    <property type="match status" value="1"/>
</dbReference>
<dbReference type="CDD" id="cd17574">
    <property type="entry name" value="REC_OmpR"/>
    <property type="match status" value="1"/>
</dbReference>
<feature type="modified residue" description="4-aspartylphosphate" evidence="4">
    <location>
        <position position="55"/>
    </location>
</feature>
<dbReference type="GO" id="GO:0032993">
    <property type="term" value="C:protein-DNA complex"/>
    <property type="evidence" value="ECO:0007669"/>
    <property type="project" value="TreeGrafter"/>
</dbReference>
<reference evidence="8 9" key="1">
    <citation type="submission" date="2019-09" db="EMBL/GenBank/DDBJ databases">
        <authorList>
            <person name="Cao W.R."/>
        </authorList>
    </citation>
    <scope>NUCLEOTIDE SEQUENCE [LARGE SCALE GENOMIC DNA]</scope>
    <source>
        <strain evidence="9">a4</strain>
    </source>
</reference>
<accession>A0A7J5A8J9</accession>
<dbReference type="GO" id="GO:0000976">
    <property type="term" value="F:transcription cis-regulatory region binding"/>
    <property type="evidence" value="ECO:0007669"/>
    <property type="project" value="TreeGrafter"/>
</dbReference>
<keyword evidence="1 4" id="KW-0597">Phosphoprotein</keyword>
<dbReference type="Gene3D" id="3.40.50.2300">
    <property type="match status" value="1"/>
</dbReference>
<dbReference type="InterPro" id="IPR011006">
    <property type="entry name" value="CheY-like_superfamily"/>
</dbReference>
<sequence length="230" mass="26475">MSNQKHILLVEDDESMGFLLKDSLENYHFNVTLFPNGKLALNEFHKNSFDICLLDVMMPIMDGFSLAKEIRKINTNIPVIFLTAKSMKEDKINGFKIGADDYVTKPFNIEELVLRIKAILKRSSAVQTFKNIIPFSNYSLDLDNLILNSNNSEAIQLTQKEADILALFARNKNTLLKRDYILNSVWKDDNYFIGRSLDVFISKLRKHFKNTTSIQIKNIHGTGYKFIVTD</sequence>
<dbReference type="Proteomes" id="UP000467305">
    <property type="component" value="Unassembled WGS sequence"/>
</dbReference>
<dbReference type="SMART" id="SM00862">
    <property type="entry name" value="Trans_reg_C"/>
    <property type="match status" value="1"/>
</dbReference>
<dbReference type="Pfam" id="PF00072">
    <property type="entry name" value="Response_reg"/>
    <property type="match status" value="1"/>
</dbReference>
<evidence type="ECO:0000256" key="3">
    <source>
        <dbReference type="ARBA" id="ARBA00023125"/>
    </source>
</evidence>
<gene>
    <name evidence="8" type="ORF">F7018_15205</name>
</gene>
<dbReference type="RefSeq" id="WP_150900958.1">
    <property type="nucleotide sequence ID" value="NZ_WAAU01000030.1"/>
</dbReference>
<dbReference type="Gene3D" id="6.10.250.690">
    <property type="match status" value="1"/>
</dbReference>
<dbReference type="AlphaFoldDB" id="A0A7J5A8J9"/>
<keyword evidence="3 5" id="KW-0238">DNA-binding</keyword>
<dbReference type="InterPro" id="IPR016032">
    <property type="entry name" value="Sig_transdc_resp-reg_C-effctor"/>
</dbReference>
<dbReference type="OrthoDB" id="9790442at2"/>
<dbReference type="PROSITE" id="PS51755">
    <property type="entry name" value="OMPR_PHOB"/>
    <property type="match status" value="1"/>
</dbReference>
<comment type="caution">
    <text evidence="8">The sequence shown here is derived from an EMBL/GenBank/DDBJ whole genome shotgun (WGS) entry which is preliminary data.</text>
</comment>
<dbReference type="EMBL" id="WAAU01000030">
    <property type="protein sequence ID" value="KAB1153837.1"/>
    <property type="molecule type" value="Genomic_DNA"/>
</dbReference>
<dbReference type="InterPro" id="IPR036388">
    <property type="entry name" value="WH-like_DNA-bd_sf"/>
</dbReference>
<dbReference type="Gene3D" id="1.10.10.10">
    <property type="entry name" value="Winged helix-like DNA-binding domain superfamily/Winged helix DNA-binding domain"/>
    <property type="match status" value="1"/>
</dbReference>